<dbReference type="Pfam" id="PF11377">
    <property type="entry name" value="DUF3180"/>
    <property type="match status" value="1"/>
</dbReference>
<protein>
    <submittedName>
        <fullName evidence="2">DUF3180 domain-containing protein</fullName>
    </submittedName>
</protein>
<dbReference type="RefSeq" id="WP_108957000.1">
    <property type="nucleotide sequence ID" value="NZ_BEVZ01000010.1"/>
</dbReference>
<dbReference type="Proteomes" id="UP001550850">
    <property type="component" value="Unassembled WGS sequence"/>
</dbReference>
<evidence type="ECO:0000256" key="1">
    <source>
        <dbReference type="SAM" id="Phobius"/>
    </source>
</evidence>
<keyword evidence="1" id="KW-0472">Membrane</keyword>
<feature type="transmembrane region" description="Helical" evidence="1">
    <location>
        <begin position="121"/>
        <end position="141"/>
    </location>
</feature>
<keyword evidence="1" id="KW-0812">Transmembrane</keyword>
<feature type="transmembrane region" description="Helical" evidence="1">
    <location>
        <begin position="40"/>
        <end position="62"/>
    </location>
</feature>
<keyword evidence="3" id="KW-1185">Reference proteome</keyword>
<sequence>MRELRIRTLALAFVAVGLLAWAGARLWQAFGSLPGVPAAAPYVLALIAVALLAGALSLRARLKAQRERQPGAKGVDPLLATRAVVFAQASALVAAPVAGLYAGVGVFLLEYLEIPARRDQALTAGFAALAGVAVVAAALFLQHVCRLPEDDDEGVRPGTAGS</sequence>
<feature type="transmembrane region" description="Helical" evidence="1">
    <location>
        <begin position="83"/>
        <end position="109"/>
    </location>
</feature>
<dbReference type="InterPro" id="IPR021517">
    <property type="entry name" value="DUF3180"/>
</dbReference>
<evidence type="ECO:0000313" key="3">
    <source>
        <dbReference type="Proteomes" id="UP001550850"/>
    </source>
</evidence>
<keyword evidence="1" id="KW-1133">Transmembrane helix</keyword>
<organism evidence="2 3">
    <name type="scientific">Streptomyces fragilis</name>
    <dbReference type="NCBI Taxonomy" id="67301"/>
    <lineage>
        <taxon>Bacteria</taxon>
        <taxon>Bacillati</taxon>
        <taxon>Actinomycetota</taxon>
        <taxon>Actinomycetes</taxon>
        <taxon>Kitasatosporales</taxon>
        <taxon>Streptomycetaceae</taxon>
        <taxon>Streptomyces</taxon>
    </lineage>
</organism>
<name>A0ABV2YHP3_9ACTN</name>
<gene>
    <name evidence="2" type="ORF">AB0E65_13660</name>
</gene>
<reference evidence="2 3" key="1">
    <citation type="submission" date="2024-06" db="EMBL/GenBank/DDBJ databases">
        <title>The Natural Products Discovery Center: Release of the First 8490 Sequenced Strains for Exploring Actinobacteria Biosynthetic Diversity.</title>
        <authorList>
            <person name="Kalkreuter E."/>
            <person name="Kautsar S.A."/>
            <person name="Yang D."/>
            <person name="Bader C.D."/>
            <person name="Teijaro C.N."/>
            <person name="Fluegel L."/>
            <person name="Davis C.M."/>
            <person name="Simpson J.R."/>
            <person name="Lauterbach L."/>
            <person name="Steele A.D."/>
            <person name="Gui C."/>
            <person name="Meng S."/>
            <person name="Li G."/>
            <person name="Viehrig K."/>
            <person name="Ye F."/>
            <person name="Su P."/>
            <person name="Kiefer A.F."/>
            <person name="Nichols A."/>
            <person name="Cepeda A.J."/>
            <person name="Yan W."/>
            <person name="Fan B."/>
            <person name="Jiang Y."/>
            <person name="Adhikari A."/>
            <person name="Zheng C.-J."/>
            <person name="Schuster L."/>
            <person name="Cowan T.M."/>
            <person name="Smanski M.J."/>
            <person name="Chevrette M.G."/>
            <person name="De Carvalho L.P.S."/>
            <person name="Shen B."/>
        </authorList>
    </citation>
    <scope>NUCLEOTIDE SEQUENCE [LARGE SCALE GENOMIC DNA]</scope>
    <source>
        <strain evidence="2 3">NPDC038104</strain>
    </source>
</reference>
<accession>A0ABV2YHP3</accession>
<comment type="caution">
    <text evidence="2">The sequence shown here is derived from an EMBL/GenBank/DDBJ whole genome shotgun (WGS) entry which is preliminary data.</text>
</comment>
<dbReference type="EMBL" id="JBEZUR010000017">
    <property type="protein sequence ID" value="MEU3555245.1"/>
    <property type="molecule type" value="Genomic_DNA"/>
</dbReference>
<evidence type="ECO:0000313" key="2">
    <source>
        <dbReference type="EMBL" id="MEU3555245.1"/>
    </source>
</evidence>
<proteinExistence type="predicted"/>